<dbReference type="EMBL" id="CAXAMM010008557">
    <property type="protein sequence ID" value="CAK9017700.1"/>
    <property type="molecule type" value="Genomic_DNA"/>
</dbReference>
<comment type="caution">
    <text evidence="1">The sequence shown here is derived from an EMBL/GenBank/DDBJ whole genome shotgun (WGS) entry which is preliminary data.</text>
</comment>
<protein>
    <submittedName>
        <fullName evidence="1">Uncharacterized protein</fullName>
    </submittedName>
</protein>
<reference evidence="1 2" key="1">
    <citation type="submission" date="2024-02" db="EMBL/GenBank/DDBJ databases">
        <authorList>
            <person name="Chen Y."/>
            <person name="Shah S."/>
            <person name="Dougan E. K."/>
            <person name="Thang M."/>
            <person name="Chan C."/>
        </authorList>
    </citation>
    <scope>NUCLEOTIDE SEQUENCE [LARGE SCALE GENOMIC DNA]</scope>
</reference>
<sequence>MSEEEPSSPQGDRAQRCPVHLAFPDLVRCDKCQEVHKDLPAEGKAPLPGLKNSFPVVAAQSDTRLDHLESQHPDGVLDFYQRLEEKHGKYLFERNEQQEALELERRKLQLQRERTKKAKHDAERAVLDAEWRVADAERSVEERRARREQDLQALEVQVRQADILYDESAREMKKRLAEAEGLKIAEEAHLAASLRLWNAARAKTDAARRRYEEAKAAAAQRLCAREKEIQEMAEEMDRQEAEAKEQAEEHLRFVKEQCDEHVKAMRVQSSKIKEAVAANLPMAIKRTVAAQELTQHRRLAAHERLSQERGVAGIHTTAMEEDCSAMVRCKEEREEITRRHFEEFCKGTVADMHQTAEGWHAQADRRSLCDKVSLEQTAWVLGHHFKSRWHYTPSVDSKVTNILQGCLHGRDPKSVLPHPSPRSLEPPGDLPQLRPRPLPMLANGLAGNQGT</sequence>
<evidence type="ECO:0000313" key="2">
    <source>
        <dbReference type="Proteomes" id="UP001642464"/>
    </source>
</evidence>
<proteinExistence type="predicted"/>
<dbReference type="Proteomes" id="UP001642464">
    <property type="component" value="Unassembled WGS sequence"/>
</dbReference>
<organism evidence="1 2">
    <name type="scientific">Durusdinium trenchii</name>
    <dbReference type="NCBI Taxonomy" id="1381693"/>
    <lineage>
        <taxon>Eukaryota</taxon>
        <taxon>Sar</taxon>
        <taxon>Alveolata</taxon>
        <taxon>Dinophyceae</taxon>
        <taxon>Suessiales</taxon>
        <taxon>Symbiodiniaceae</taxon>
        <taxon>Durusdinium</taxon>
    </lineage>
</organism>
<evidence type="ECO:0000313" key="1">
    <source>
        <dbReference type="EMBL" id="CAK9017700.1"/>
    </source>
</evidence>
<gene>
    <name evidence="1" type="ORF">SCF082_LOCUS13752</name>
</gene>
<keyword evidence="2" id="KW-1185">Reference proteome</keyword>
<name>A0ABP0JTB2_9DINO</name>
<accession>A0ABP0JTB2</accession>